<sequence>MPATVISGIEDALNPLGAGHFHEAPVFPHMIFEKLEAGEKAA</sequence>
<name>A0AAW9RUV0_9HYPH</name>
<dbReference type="AlphaFoldDB" id="A0AAW9RUV0"/>
<evidence type="ECO:0000313" key="2">
    <source>
        <dbReference type="Proteomes" id="UP001378188"/>
    </source>
</evidence>
<protein>
    <submittedName>
        <fullName evidence="1">Uncharacterized protein</fullName>
    </submittedName>
</protein>
<comment type="caution">
    <text evidence="1">The sequence shown here is derived from an EMBL/GenBank/DDBJ whole genome shotgun (WGS) entry which is preliminary data.</text>
</comment>
<dbReference type="RefSeq" id="WP_340330846.1">
    <property type="nucleotide sequence ID" value="NZ_JAZHOF010000007.1"/>
</dbReference>
<accession>A0AAW9RUV0</accession>
<keyword evidence="2" id="KW-1185">Reference proteome</keyword>
<dbReference type="EMBL" id="JAZHOF010000007">
    <property type="protein sequence ID" value="MEJ8573144.1"/>
    <property type="molecule type" value="Genomic_DNA"/>
</dbReference>
<organism evidence="1 2">
    <name type="scientific">Microbaculum marinum</name>
    <dbReference type="NCBI Taxonomy" id="1764581"/>
    <lineage>
        <taxon>Bacteria</taxon>
        <taxon>Pseudomonadati</taxon>
        <taxon>Pseudomonadota</taxon>
        <taxon>Alphaproteobacteria</taxon>
        <taxon>Hyphomicrobiales</taxon>
        <taxon>Tepidamorphaceae</taxon>
        <taxon>Microbaculum</taxon>
    </lineage>
</organism>
<gene>
    <name evidence="1" type="ORF">V3328_16755</name>
</gene>
<reference evidence="1 2" key="1">
    <citation type="submission" date="2024-02" db="EMBL/GenBank/DDBJ databases">
        <title>Genome analysis and characterization of Microbaculum marinisediminis sp. nov., isolated from marine sediment.</title>
        <authorList>
            <person name="Du Z.-J."/>
            <person name="Ye Y.-Q."/>
            <person name="Zhang Z.-R."/>
            <person name="Yuan S.-M."/>
            <person name="Zhang X.-Y."/>
        </authorList>
    </citation>
    <scope>NUCLEOTIDE SEQUENCE [LARGE SCALE GENOMIC DNA]</scope>
    <source>
        <strain evidence="1 2">SDUM1044001</strain>
    </source>
</reference>
<dbReference type="Proteomes" id="UP001378188">
    <property type="component" value="Unassembled WGS sequence"/>
</dbReference>
<proteinExistence type="predicted"/>
<evidence type="ECO:0000313" key="1">
    <source>
        <dbReference type="EMBL" id="MEJ8573144.1"/>
    </source>
</evidence>